<feature type="compositionally biased region" description="Acidic residues" evidence="1">
    <location>
        <begin position="55"/>
        <end position="108"/>
    </location>
</feature>
<feature type="compositionally biased region" description="Low complexity" evidence="1">
    <location>
        <begin position="42"/>
        <end position="52"/>
    </location>
</feature>
<keyword evidence="4" id="KW-1185">Reference proteome</keyword>
<feature type="compositionally biased region" description="Basic and acidic residues" evidence="1">
    <location>
        <begin position="470"/>
        <end position="483"/>
    </location>
</feature>
<dbReference type="Pfam" id="PF03732">
    <property type="entry name" value="Retrotrans_gag"/>
    <property type="match status" value="1"/>
</dbReference>
<proteinExistence type="predicted"/>
<name>A0ABQ5I4X9_9ASTR</name>
<dbReference type="GO" id="GO:0003964">
    <property type="term" value="F:RNA-directed DNA polymerase activity"/>
    <property type="evidence" value="ECO:0007669"/>
    <property type="project" value="UniProtKB-KW"/>
</dbReference>
<dbReference type="InterPro" id="IPR005162">
    <property type="entry name" value="Retrotrans_gag_dom"/>
</dbReference>
<reference evidence="3" key="1">
    <citation type="journal article" date="2022" name="Int. J. Mol. Sci.">
        <title>Draft Genome of Tanacetum Coccineum: Genomic Comparison of Closely Related Tanacetum-Family Plants.</title>
        <authorList>
            <person name="Yamashiro T."/>
            <person name="Shiraishi A."/>
            <person name="Nakayama K."/>
            <person name="Satake H."/>
        </authorList>
    </citation>
    <scope>NUCLEOTIDE SEQUENCE</scope>
</reference>
<keyword evidence="3" id="KW-0695">RNA-directed DNA polymerase</keyword>
<keyword evidence="3" id="KW-0548">Nucleotidyltransferase</keyword>
<gene>
    <name evidence="3" type="ORF">Tco_1090668</name>
</gene>
<keyword evidence="3" id="KW-0808">Transferase</keyword>
<protein>
    <submittedName>
        <fullName evidence="3">Reverse transcriptase domain-containing protein</fullName>
    </submittedName>
</protein>
<feature type="compositionally biased region" description="Pro residues" evidence="1">
    <location>
        <begin position="215"/>
        <end position="225"/>
    </location>
</feature>
<feature type="region of interest" description="Disordered" evidence="1">
    <location>
        <begin position="470"/>
        <end position="494"/>
    </location>
</feature>
<dbReference type="Proteomes" id="UP001151760">
    <property type="component" value="Unassembled WGS sequence"/>
</dbReference>
<reference evidence="3" key="2">
    <citation type="submission" date="2022-01" db="EMBL/GenBank/DDBJ databases">
        <authorList>
            <person name="Yamashiro T."/>
            <person name="Shiraishi A."/>
            <person name="Satake H."/>
            <person name="Nakayama K."/>
        </authorList>
    </citation>
    <scope>NUCLEOTIDE SEQUENCE</scope>
</reference>
<sequence length="623" mass="69476">MDVYHVGFGMLQVRTSSRAMLAPPSLDYVPGPEEPKQAPLSPEFVPEPVYPEFMPPEDEDEEDPEEDPTDYPADGGDDDDDDDESSDDDEGDNDDDVEEDEDEDEEEEHSAPADSVPLPVHRVTARMSIREQPPTPFWSEAEIARLLAIPSPPPLPLSPWSSPLPQIPLPLLPVSSPVPVSPPPLPASPTYPLGYRAAMIRLRAETPSTSHPLPSSTPPSGTPPLLPIPLPTPSPPLLLPSTICRAGVSEVTLLPHKRLYIALGPRYEVSESSSTPTARPTGGFKVDNGFVATLDDEIRRDPERDVGYGITDTWDEMLVGMTRAPSTDETELGRRLTDFVTTVRQDTDEIYRRHDAHDGRLLMSGRLNMLHRDRRAHARTALLIEREAILSREAWGRSMDASDTARSEVRALRTTVLAQQTEITALRAADRAPQAQLMETLRLMSTLQTQLMLFRPTKVITGVADALAARDAKRSRNGKDSHDSGTGVRRQAPPAREYTYPDFMKCKPLYFKGTEGVIELTQWFERMETTVGHDGAHAMTWTNLKKKMTDKYCPRGEIKKLKSEMWNLKVKGTDVVSYNQRFQELALMCARMFPEESNKIEKYVSDLPNMIHGSVMASKPKTM</sequence>
<feature type="region of interest" description="Disordered" evidence="1">
    <location>
        <begin position="14"/>
        <end position="120"/>
    </location>
</feature>
<evidence type="ECO:0000313" key="3">
    <source>
        <dbReference type="EMBL" id="GJT95150.1"/>
    </source>
</evidence>
<accession>A0ABQ5I4X9</accession>
<dbReference type="EMBL" id="BQNB010020361">
    <property type="protein sequence ID" value="GJT95150.1"/>
    <property type="molecule type" value="Genomic_DNA"/>
</dbReference>
<feature type="domain" description="Retrotransposon gag" evidence="2">
    <location>
        <begin position="522"/>
        <end position="604"/>
    </location>
</feature>
<evidence type="ECO:0000313" key="4">
    <source>
        <dbReference type="Proteomes" id="UP001151760"/>
    </source>
</evidence>
<feature type="region of interest" description="Disordered" evidence="1">
    <location>
        <begin position="206"/>
        <end position="225"/>
    </location>
</feature>
<organism evidence="3 4">
    <name type="scientific">Tanacetum coccineum</name>
    <dbReference type="NCBI Taxonomy" id="301880"/>
    <lineage>
        <taxon>Eukaryota</taxon>
        <taxon>Viridiplantae</taxon>
        <taxon>Streptophyta</taxon>
        <taxon>Embryophyta</taxon>
        <taxon>Tracheophyta</taxon>
        <taxon>Spermatophyta</taxon>
        <taxon>Magnoliopsida</taxon>
        <taxon>eudicotyledons</taxon>
        <taxon>Gunneridae</taxon>
        <taxon>Pentapetalae</taxon>
        <taxon>asterids</taxon>
        <taxon>campanulids</taxon>
        <taxon>Asterales</taxon>
        <taxon>Asteraceae</taxon>
        <taxon>Asteroideae</taxon>
        <taxon>Anthemideae</taxon>
        <taxon>Anthemidinae</taxon>
        <taxon>Tanacetum</taxon>
    </lineage>
</organism>
<evidence type="ECO:0000259" key="2">
    <source>
        <dbReference type="Pfam" id="PF03732"/>
    </source>
</evidence>
<comment type="caution">
    <text evidence="3">The sequence shown here is derived from an EMBL/GenBank/DDBJ whole genome shotgun (WGS) entry which is preliminary data.</text>
</comment>
<evidence type="ECO:0000256" key="1">
    <source>
        <dbReference type="SAM" id="MobiDB-lite"/>
    </source>
</evidence>